<sequence>MGKAADLREFDRGQIVMVRRLGTSITETARLVGCSRSVVVSIHAKWINDGDTSSRRQGIGRPRVIKEKGRRRLSRLVKQNRRQTVAQLIAQYNAGPSASVSEHTVQWTLLDMGLCSRRPTRVPLLTKLHRQLRLQWVREHRDWTMDEWKRVTWSDESRFLIHHVDGRVRVRRLPGKQLLPSCTAGHTQAGGGGIMLWGTFSWAVLGPVVVIEQAMKAANYLNIIADQLHPYMAFVFLTGYEIFQPGNASCHKARIVLEWFEENIDEFHFVLPT</sequence>
<dbReference type="InterPro" id="IPR036397">
    <property type="entry name" value="RNaseH_sf"/>
</dbReference>
<dbReference type="PANTHER" id="PTHR23022">
    <property type="entry name" value="TRANSPOSABLE ELEMENT-RELATED"/>
    <property type="match status" value="1"/>
</dbReference>
<reference evidence="3 4" key="1">
    <citation type="journal article" date="2019" name="Sci. Rep.">
        <title>Orb-weaving spider Araneus ventricosus genome elucidates the spidroin gene catalogue.</title>
        <authorList>
            <person name="Kono N."/>
            <person name="Nakamura H."/>
            <person name="Ohtoshi R."/>
            <person name="Moran D.A.P."/>
            <person name="Shinohara A."/>
            <person name="Yoshida Y."/>
            <person name="Fujiwara M."/>
            <person name="Mori M."/>
            <person name="Tomita M."/>
            <person name="Arakawa K."/>
        </authorList>
    </citation>
    <scope>NUCLEOTIDE SEQUENCE [LARGE SCALE GENOMIC DNA]</scope>
</reference>
<accession>A0A4Y2EDD2</accession>
<dbReference type="InterPro" id="IPR009057">
    <property type="entry name" value="Homeodomain-like_sf"/>
</dbReference>
<dbReference type="InterPro" id="IPR052338">
    <property type="entry name" value="Transposase_5"/>
</dbReference>
<dbReference type="InterPro" id="IPR002492">
    <property type="entry name" value="Transposase_Tc1-like"/>
</dbReference>
<dbReference type="Pfam" id="PF01498">
    <property type="entry name" value="HTH_Tnp_Tc3_2"/>
    <property type="match status" value="1"/>
</dbReference>
<dbReference type="PANTHER" id="PTHR23022:SF135">
    <property type="entry name" value="SI:DKEY-77F5.3"/>
    <property type="match status" value="1"/>
</dbReference>
<organism evidence="3 4">
    <name type="scientific">Araneus ventricosus</name>
    <name type="common">Orbweaver spider</name>
    <name type="synonym">Epeira ventricosa</name>
    <dbReference type="NCBI Taxonomy" id="182803"/>
    <lineage>
        <taxon>Eukaryota</taxon>
        <taxon>Metazoa</taxon>
        <taxon>Ecdysozoa</taxon>
        <taxon>Arthropoda</taxon>
        <taxon>Chelicerata</taxon>
        <taxon>Arachnida</taxon>
        <taxon>Araneae</taxon>
        <taxon>Araneomorphae</taxon>
        <taxon>Entelegynae</taxon>
        <taxon>Araneoidea</taxon>
        <taxon>Araneidae</taxon>
        <taxon>Araneus</taxon>
    </lineage>
</organism>
<evidence type="ECO:0000256" key="1">
    <source>
        <dbReference type="ARBA" id="ARBA00004123"/>
    </source>
</evidence>
<dbReference type="GO" id="GO:0006313">
    <property type="term" value="P:DNA transposition"/>
    <property type="evidence" value="ECO:0007669"/>
    <property type="project" value="InterPro"/>
</dbReference>
<keyword evidence="4" id="KW-1185">Reference proteome</keyword>
<dbReference type="SUPFAM" id="SSF46689">
    <property type="entry name" value="Homeodomain-like"/>
    <property type="match status" value="1"/>
</dbReference>
<protein>
    <submittedName>
        <fullName evidence="3">Transposable element Tc1 transposase</fullName>
    </submittedName>
</protein>
<dbReference type="EMBL" id="BGPR01000548">
    <property type="protein sequence ID" value="GBM25855.1"/>
    <property type="molecule type" value="Genomic_DNA"/>
</dbReference>
<evidence type="ECO:0000313" key="4">
    <source>
        <dbReference type="Proteomes" id="UP000499080"/>
    </source>
</evidence>
<comment type="caution">
    <text evidence="3">The sequence shown here is derived from an EMBL/GenBank/DDBJ whole genome shotgun (WGS) entry which is preliminary data.</text>
</comment>
<dbReference type="GO" id="GO:0005634">
    <property type="term" value="C:nucleus"/>
    <property type="evidence" value="ECO:0007669"/>
    <property type="project" value="UniProtKB-SubCell"/>
</dbReference>
<dbReference type="GO" id="GO:0015074">
    <property type="term" value="P:DNA integration"/>
    <property type="evidence" value="ECO:0007669"/>
    <property type="project" value="InterPro"/>
</dbReference>
<name>A0A4Y2EDD2_ARAVE</name>
<evidence type="ECO:0000259" key="2">
    <source>
        <dbReference type="Pfam" id="PF01498"/>
    </source>
</evidence>
<gene>
    <name evidence="3" type="primary">tc1a_451</name>
    <name evidence="3" type="ORF">AVEN_151329_1</name>
</gene>
<feature type="domain" description="Transposase Tc1-like" evidence="2">
    <location>
        <begin position="70"/>
        <end position="142"/>
    </location>
</feature>
<dbReference type="OrthoDB" id="8060176at2759"/>
<dbReference type="AlphaFoldDB" id="A0A4Y2EDD2"/>
<comment type="subcellular location">
    <subcellularLocation>
        <location evidence="1">Nucleus</location>
    </subcellularLocation>
</comment>
<dbReference type="Proteomes" id="UP000499080">
    <property type="component" value="Unassembled WGS sequence"/>
</dbReference>
<evidence type="ECO:0000313" key="3">
    <source>
        <dbReference type="EMBL" id="GBM25855.1"/>
    </source>
</evidence>
<dbReference type="Gene3D" id="3.30.420.10">
    <property type="entry name" value="Ribonuclease H-like superfamily/Ribonuclease H"/>
    <property type="match status" value="1"/>
</dbReference>
<proteinExistence type="predicted"/>
<dbReference type="GO" id="GO:0003677">
    <property type="term" value="F:DNA binding"/>
    <property type="evidence" value="ECO:0007669"/>
    <property type="project" value="InterPro"/>
</dbReference>